<dbReference type="Proteomes" id="UP000184510">
    <property type="component" value="Unassembled WGS sequence"/>
</dbReference>
<dbReference type="RefSeq" id="WP_143184825.1">
    <property type="nucleotide sequence ID" value="NZ_FQYR01000005.1"/>
</dbReference>
<dbReference type="EMBL" id="FQYR01000005">
    <property type="protein sequence ID" value="SHK10993.1"/>
    <property type="molecule type" value="Genomic_DNA"/>
</dbReference>
<organism evidence="1 2">
    <name type="scientific">Rubritalea squalenifaciens DSM 18772</name>
    <dbReference type="NCBI Taxonomy" id="1123071"/>
    <lineage>
        <taxon>Bacteria</taxon>
        <taxon>Pseudomonadati</taxon>
        <taxon>Verrucomicrobiota</taxon>
        <taxon>Verrucomicrobiia</taxon>
        <taxon>Verrucomicrobiales</taxon>
        <taxon>Rubritaleaceae</taxon>
        <taxon>Rubritalea</taxon>
    </lineage>
</organism>
<dbReference type="PROSITE" id="PS51257">
    <property type="entry name" value="PROKAR_LIPOPROTEIN"/>
    <property type="match status" value="1"/>
</dbReference>
<dbReference type="InParanoid" id="A0A1M6PSQ1"/>
<reference evidence="1 2" key="1">
    <citation type="submission" date="2016-11" db="EMBL/GenBank/DDBJ databases">
        <authorList>
            <person name="Jaros S."/>
            <person name="Januszkiewicz K."/>
            <person name="Wedrychowicz H."/>
        </authorList>
    </citation>
    <scope>NUCLEOTIDE SEQUENCE [LARGE SCALE GENOMIC DNA]</scope>
    <source>
        <strain evidence="1 2">DSM 18772</strain>
    </source>
</reference>
<evidence type="ECO:0000313" key="2">
    <source>
        <dbReference type="Proteomes" id="UP000184510"/>
    </source>
</evidence>
<gene>
    <name evidence="1" type="ORF">SAMN02745181_3284</name>
</gene>
<name>A0A1M6PSQ1_9BACT</name>
<keyword evidence="2" id="KW-1185">Reference proteome</keyword>
<dbReference type="AlphaFoldDB" id="A0A1M6PSQ1"/>
<accession>A0A1M6PSQ1</accession>
<evidence type="ECO:0008006" key="3">
    <source>
        <dbReference type="Google" id="ProtNLM"/>
    </source>
</evidence>
<proteinExistence type="predicted"/>
<evidence type="ECO:0000313" key="1">
    <source>
        <dbReference type="EMBL" id="SHK10993.1"/>
    </source>
</evidence>
<dbReference type="STRING" id="1123071.SAMN02745181_3284"/>
<sequence>MKPIILLPVLASSLMTSCVYDTADSYVAPTKPIPGSKAHGYSEKTLRPQAKFPVRIAVARVQTRGSQIRLIEDRDFEREEHQQVISSLPQIRGMVNVDPGQLESTDTSYPELRKAARRLGCNMLAVYRFHSSHQSKNASTLLSVATLGAAPTNSHTTNATVSLTLIDASTGYIYGVSEETARTKSLSTSWGNGDSKESAKQRAQQKAYDQLIENLPRFWNSILKKS</sequence>
<protein>
    <recommendedName>
        <fullName evidence="3">Lipoprotein</fullName>
    </recommendedName>
</protein>
<dbReference type="OrthoDB" id="1428924at2"/>